<gene>
    <name evidence="2" type="primary">NCL1_23324</name>
    <name evidence="2" type="ORF">TNCV_914701</name>
</gene>
<dbReference type="Proteomes" id="UP000887159">
    <property type="component" value="Unassembled WGS sequence"/>
</dbReference>
<evidence type="ECO:0000313" key="2">
    <source>
        <dbReference type="EMBL" id="GFX92920.1"/>
    </source>
</evidence>
<evidence type="ECO:0000313" key="3">
    <source>
        <dbReference type="Proteomes" id="UP000887159"/>
    </source>
</evidence>
<keyword evidence="3" id="KW-1185">Reference proteome</keyword>
<sequence>MGRKSLRNAGGAGESSKIRDFKSSGDGWAANGHVLFLAAFIGSAMAEVELCPISIPGFQEYDEDVETWMACDVKDSGFQMLNDDEIVTSVRKESDSVGNETVKDEDNNEVARVHQMLKRFLR</sequence>
<reference evidence="2" key="1">
    <citation type="submission" date="2020-08" db="EMBL/GenBank/DDBJ databases">
        <title>Multicomponent nature underlies the extraordinary mechanical properties of spider dragline silk.</title>
        <authorList>
            <person name="Kono N."/>
            <person name="Nakamura H."/>
            <person name="Mori M."/>
            <person name="Yoshida Y."/>
            <person name="Ohtoshi R."/>
            <person name="Malay A.D."/>
            <person name="Moran D.A.P."/>
            <person name="Tomita M."/>
            <person name="Numata K."/>
            <person name="Arakawa K."/>
        </authorList>
    </citation>
    <scope>NUCLEOTIDE SEQUENCE</scope>
</reference>
<feature type="region of interest" description="Disordered" evidence="1">
    <location>
        <begin position="1"/>
        <end position="20"/>
    </location>
</feature>
<organism evidence="2 3">
    <name type="scientific">Trichonephila clavipes</name>
    <name type="common">Golden silk orbweaver</name>
    <name type="synonym">Nephila clavipes</name>
    <dbReference type="NCBI Taxonomy" id="2585209"/>
    <lineage>
        <taxon>Eukaryota</taxon>
        <taxon>Metazoa</taxon>
        <taxon>Ecdysozoa</taxon>
        <taxon>Arthropoda</taxon>
        <taxon>Chelicerata</taxon>
        <taxon>Arachnida</taxon>
        <taxon>Araneae</taxon>
        <taxon>Araneomorphae</taxon>
        <taxon>Entelegynae</taxon>
        <taxon>Araneoidea</taxon>
        <taxon>Nephilidae</taxon>
        <taxon>Trichonephila</taxon>
    </lineage>
</organism>
<accession>A0A8X6RF43</accession>
<dbReference type="EMBL" id="BMAU01021170">
    <property type="protein sequence ID" value="GFX92920.1"/>
    <property type="molecule type" value="Genomic_DNA"/>
</dbReference>
<comment type="caution">
    <text evidence="2">The sequence shown here is derived from an EMBL/GenBank/DDBJ whole genome shotgun (WGS) entry which is preliminary data.</text>
</comment>
<dbReference type="AlphaFoldDB" id="A0A8X6RF43"/>
<evidence type="ECO:0000256" key="1">
    <source>
        <dbReference type="SAM" id="MobiDB-lite"/>
    </source>
</evidence>
<protein>
    <submittedName>
        <fullName evidence="2">Uncharacterized protein</fullName>
    </submittedName>
</protein>
<proteinExistence type="predicted"/>
<name>A0A8X6RF43_TRICX</name>